<organism evidence="1">
    <name type="scientific">Anguilla anguilla</name>
    <name type="common">European freshwater eel</name>
    <name type="synonym">Muraena anguilla</name>
    <dbReference type="NCBI Taxonomy" id="7936"/>
    <lineage>
        <taxon>Eukaryota</taxon>
        <taxon>Metazoa</taxon>
        <taxon>Chordata</taxon>
        <taxon>Craniata</taxon>
        <taxon>Vertebrata</taxon>
        <taxon>Euteleostomi</taxon>
        <taxon>Actinopterygii</taxon>
        <taxon>Neopterygii</taxon>
        <taxon>Teleostei</taxon>
        <taxon>Anguilliformes</taxon>
        <taxon>Anguillidae</taxon>
        <taxon>Anguilla</taxon>
    </lineage>
</organism>
<dbReference type="EMBL" id="GBXM01097164">
    <property type="protein sequence ID" value="JAH11413.1"/>
    <property type="molecule type" value="Transcribed_RNA"/>
</dbReference>
<reference evidence="1" key="2">
    <citation type="journal article" date="2015" name="Fish Shellfish Immunol.">
        <title>Early steps in the European eel (Anguilla anguilla)-Vibrio vulnificus interaction in the gills: Role of the RtxA13 toxin.</title>
        <authorList>
            <person name="Callol A."/>
            <person name="Pajuelo D."/>
            <person name="Ebbesson L."/>
            <person name="Teles M."/>
            <person name="MacKenzie S."/>
            <person name="Amaro C."/>
        </authorList>
    </citation>
    <scope>NUCLEOTIDE SEQUENCE</scope>
</reference>
<evidence type="ECO:0000313" key="1">
    <source>
        <dbReference type="EMBL" id="JAH11413.1"/>
    </source>
</evidence>
<protein>
    <submittedName>
        <fullName evidence="1">Uncharacterized protein</fullName>
    </submittedName>
</protein>
<name>A0A0E9Q5P4_ANGAN</name>
<accession>A0A0E9Q5P4</accession>
<proteinExistence type="predicted"/>
<sequence>MDINMAAVHSAGMTTSTLLGKLKTRC</sequence>
<dbReference type="AlphaFoldDB" id="A0A0E9Q5P4"/>
<reference evidence="1" key="1">
    <citation type="submission" date="2014-11" db="EMBL/GenBank/DDBJ databases">
        <authorList>
            <person name="Amaro Gonzalez C."/>
        </authorList>
    </citation>
    <scope>NUCLEOTIDE SEQUENCE</scope>
</reference>